<organism evidence="3 4">
    <name type="scientific">Aphanomyces stellatus</name>
    <dbReference type="NCBI Taxonomy" id="120398"/>
    <lineage>
        <taxon>Eukaryota</taxon>
        <taxon>Sar</taxon>
        <taxon>Stramenopiles</taxon>
        <taxon>Oomycota</taxon>
        <taxon>Saprolegniomycetes</taxon>
        <taxon>Saprolegniales</taxon>
        <taxon>Verrucalvaceae</taxon>
        <taxon>Aphanomyces</taxon>
    </lineage>
</organism>
<gene>
    <name evidence="3" type="primary">Aste57867_3065</name>
    <name evidence="2" type="ORF">As57867_003056</name>
    <name evidence="3" type="ORF">ASTE57867_3065</name>
</gene>
<keyword evidence="4" id="KW-1185">Reference proteome</keyword>
<dbReference type="SUPFAM" id="SSF56672">
    <property type="entry name" value="DNA/RNA polymerases"/>
    <property type="match status" value="1"/>
</dbReference>
<dbReference type="InterPro" id="IPR000477">
    <property type="entry name" value="RT_dom"/>
</dbReference>
<dbReference type="Proteomes" id="UP000332933">
    <property type="component" value="Unassembled WGS sequence"/>
</dbReference>
<reference evidence="2" key="2">
    <citation type="submission" date="2019-06" db="EMBL/GenBank/DDBJ databases">
        <title>Genomics analysis of Aphanomyces spp. identifies a new class of oomycete effector associated with host adaptation.</title>
        <authorList>
            <person name="Gaulin E."/>
        </authorList>
    </citation>
    <scope>NUCLEOTIDE SEQUENCE</scope>
    <source>
        <strain evidence="2">CBS 578.67</strain>
    </source>
</reference>
<sequence>MCERDFQPPPRRARRAFLQLLQRRLNPDQKAKLDSSVTAAELADAISTMAPNRAPGMDGFPAAFYQLDPNHFGSILSIVFKYKFECGQLLGMQRRSAVTLLFKGGDRRNPSNYRPISLIPVEVKAVSRVLCYKMRDILPTLVHPIQTGFVAGQRIHDHVIFLRDLQHKCTLDDEDAFAMFLDFEKAYDRINWEFMHNTLDAFNFGPNFIGWIEGKFYNSFLRWGLRARTQTGRRLLVNTMILSQLCHFTHVLVVPPERLAKWQSMVFKCIVGRKLRREERQVSIVHQVVAYHPTLGLKVPHIPSVFRYQRVQRLNYSCNRTV</sequence>
<evidence type="ECO:0000313" key="3">
    <source>
        <dbReference type="EMBL" id="VFT80245.1"/>
    </source>
</evidence>
<dbReference type="PANTHER" id="PTHR19446">
    <property type="entry name" value="REVERSE TRANSCRIPTASES"/>
    <property type="match status" value="1"/>
</dbReference>
<proteinExistence type="predicted"/>
<dbReference type="InterPro" id="IPR043502">
    <property type="entry name" value="DNA/RNA_pol_sf"/>
</dbReference>
<evidence type="ECO:0000259" key="1">
    <source>
        <dbReference type="Pfam" id="PF00078"/>
    </source>
</evidence>
<accession>A0A485KD88</accession>
<evidence type="ECO:0000313" key="2">
    <source>
        <dbReference type="EMBL" id="KAF0716029.1"/>
    </source>
</evidence>
<dbReference type="EMBL" id="CAADRA010000469">
    <property type="protein sequence ID" value="VFT80245.1"/>
    <property type="molecule type" value="Genomic_DNA"/>
</dbReference>
<dbReference type="EMBL" id="VJMH01000469">
    <property type="protein sequence ID" value="KAF0716029.1"/>
    <property type="molecule type" value="Genomic_DNA"/>
</dbReference>
<reference evidence="3 4" key="1">
    <citation type="submission" date="2019-03" db="EMBL/GenBank/DDBJ databases">
        <authorList>
            <person name="Gaulin E."/>
            <person name="Dumas B."/>
        </authorList>
    </citation>
    <scope>NUCLEOTIDE SEQUENCE [LARGE SCALE GENOMIC DNA]</scope>
    <source>
        <strain evidence="3">CBS 568.67</strain>
    </source>
</reference>
<feature type="domain" description="Reverse transcriptase" evidence="1">
    <location>
        <begin position="110"/>
        <end position="220"/>
    </location>
</feature>
<name>A0A485KD88_9STRA</name>
<protein>
    <submittedName>
        <fullName evidence="3">Aste57867_3065 protein</fullName>
    </submittedName>
</protein>
<dbReference type="CDD" id="cd01650">
    <property type="entry name" value="RT_nLTR_like"/>
    <property type="match status" value="1"/>
</dbReference>
<dbReference type="AlphaFoldDB" id="A0A485KD88"/>
<dbReference type="OrthoDB" id="93167at2759"/>
<evidence type="ECO:0000313" key="4">
    <source>
        <dbReference type="Proteomes" id="UP000332933"/>
    </source>
</evidence>
<dbReference type="Pfam" id="PF00078">
    <property type="entry name" value="RVT_1"/>
    <property type="match status" value="1"/>
</dbReference>